<dbReference type="Pfam" id="PF00534">
    <property type="entry name" value="Glycos_transf_1"/>
    <property type="match status" value="1"/>
</dbReference>
<reference evidence="4 5" key="1">
    <citation type="journal article" date="2020" name="Cell Host Microbe">
        <title>Functional and Genomic Variation between Human-Derived Isolates of Lachnospiraceae Reveals Inter- and Intra-Species Diversity.</title>
        <authorList>
            <person name="Sorbara M.T."/>
            <person name="Littmann E.R."/>
            <person name="Fontana E."/>
            <person name="Moody T.U."/>
            <person name="Kohout C.E."/>
            <person name="Gjonbalaj M."/>
            <person name="Eaton V."/>
            <person name="Seok R."/>
            <person name="Leiner I.M."/>
            <person name="Pamer E.G."/>
        </authorList>
    </citation>
    <scope>NUCLEOTIDE SEQUENCE [LARGE SCALE GENOMIC DNA]</scope>
    <source>
        <strain evidence="4 5">MSK.15.26</strain>
    </source>
</reference>
<dbReference type="CDD" id="cd03801">
    <property type="entry name" value="GT4_PimA-like"/>
    <property type="match status" value="1"/>
</dbReference>
<gene>
    <name evidence="4" type="ORF">G5A70_11855</name>
</gene>
<evidence type="ECO:0000256" key="1">
    <source>
        <dbReference type="ARBA" id="ARBA00022679"/>
    </source>
</evidence>
<comment type="caution">
    <text evidence="4">The sequence shown here is derived from an EMBL/GenBank/DDBJ whole genome shotgun (WGS) entry which is preliminary data.</text>
</comment>
<evidence type="ECO:0000313" key="4">
    <source>
        <dbReference type="EMBL" id="NSJ86849.1"/>
    </source>
</evidence>
<dbReference type="InterPro" id="IPR028098">
    <property type="entry name" value="Glyco_trans_4-like_N"/>
</dbReference>
<evidence type="ECO:0000259" key="2">
    <source>
        <dbReference type="Pfam" id="PF00534"/>
    </source>
</evidence>
<dbReference type="Proteomes" id="UP000822142">
    <property type="component" value="Unassembled WGS sequence"/>
</dbReference>
<keyword evidence="1" id="KW-0808">Transferase</keyword>
<organism evidence="4 5">
    <name type="scientific">Blautia hansenii</name>
    <name type="common">Ruminococcus hansenii</name>
    <dbReference type="NCBI Taxonomy" id="1322"/>
    <lineage>
        <taxon>Bacteria</taxon>
        <taxon>Bacillati</taxon>
        <taxon>Bacillota</taxon>
        <taxon>Clostridia</taxon>
        <taxon>Lachnospirales</taxon>
        <taxon>Lachnospiraceae</taxon>
        <taxon>Blautia</taxon>
    </lineage>
</organism>
<dbReference type="SUPFAM" id="SSF53756">
    <property type="entry name" value="UDP-Glycosyltransferase/glycogen phosphorylase"/>
    <property type="match status" value="1"/>
</dbReference>
<accession>A0ABX2I912</accession>
<dbReference type="Pfam" id="PF13439">
    <property type="entry name" value="Glyco_transf_4"/>
    <property type="match status" value="1"/>
</dbReference>
<dbReference type="InterPro" id="IPR001296">
    <property type="entry name" value="Glyco_trans_1"/>
</dbReference>
<dbReference type="PANTHER" id="PTHR46401:SF2">
    <property type="entry name" value="GLYCOSYLTRANSFERASE WBBK-RELATED"/>
    <property type="match status" value="1"/>
</dbReference>
<feature type="domain" description="Glycosyltransferase subfamily 4-like N-terminal" evidence="3">
    <location>
        <begin position="12"/>
        <end position="176"/>
    </location>
</feature>
<proteinExistence type="predicted"/>
<dbReference type="EMBL" id="JAAITA010000017">
    <property type="protein sequence ID" value="NSJ86849.1"/>
    <property type="molecule type" value="Genomic_DNA"/>
</dbReference>
<name>A0ABX2I912_BLAHA</name>
<dbReference type="PANTHER" id="PTHR46401">
    <property type="entry name" value="GLYCOSYLTRANSFERASE WBBK-RELATED"/>
    <property type="match status" value="1"/>
</dbReference>
<feature type="domain" description="Glycosyl transferase family 1" evidence="2">
    <location>
        <begin position="186"/>
        <end position="345"/>
    </location>
</feature>
<sequence length="370" mass="41657">MLGHKRIPSREGGIEIVVEELCTRMVGQGHDVTCYNRKGHHVSGKDFDNEVSNTYKGIKIKNVFTIDKRGIAAMTASLTGAIAAAFGKFDVVHFHAEGPCAMLWLPKLFGKCCIATIHGLDHQRAKWGKLASTYIMLGEKCAVKFADEIIVLSEGVQKYFMDTYGRKTRFIPNGVNRPVLRKADVIKEKFGLEKDSYLLFLGRLVPEKGIRYLIEAFKQVQTDKKLVIAGGSSDTEEFAEELKQLAEGDDRILFTGFVQGEELDELYSNTYIYILPSDLEGMPLSLLEAMSYGNCCLVSDIEECASVVEDKAMIFKKSDVKDLKEKLQEACSQPEEVENLKEQAADFICKKYNWNDVVEETLELYRGKRK</sequence>
<dbReference type="Gene3D" id="3.40.50.2000">
    <property type="entry name" value="Glycogen Phosphorylase B"/>
    <property type="match status" value="2"/>
</dbReference>
<evidence type="ECO:0000259" key="3">
    <source>
        <dbReference type="Pfam" id="PF13439"/>
    </source>
</evidence>
<evidence type="ECO:0000313" key="5">
    <source>
        <dbReference type="Proteomes" id="UP000822142"/>
    </source>
</evidence>
<keyword evidence="5" id="KW-1185">Reference proteome</keyword>
<protein>
    <submittedName>
        <fullName evidence="4">Glycosyltransferase family 4 protein</fullName>
    </submittedName>
</protein>
<dbReference type="RefSeq" id="WP_173749856.1">
    <property type="nucleotide sequence ID" value="NZ_JAAITA010000017.1"/>
</dbReference>